<dbReference type="RefSeq" id="WP_116274224.1">
    <property type="nucleotide sequence ID" value="NZ_KZ859521.1"/>
</dbReference>
<comment type="subcellular location">
    <subcellularLocation>
        <location evidence="3">Secreted</location>
    </subcellularLocation>
    <subcellularLocation>
        <location evidence="3">Bacterial flagellum</location>
    </subcellularLocation>
</comment>
<dbReference type="Proteomes" id="UP000256748">
    <property type="component" value="Unassembled WGS sequence"/>
</dbReference>
<organism evidence="7 8">
    <name type="scientific">Rhizobium leguminosarum bv. trifolii</name>
    <dbReference type="NCBI Taxonomy" id="386"/>
    <lineage>
        <taxon>Bacteria</taxon>
        <taxon>Pseudomonadati</taxon>
        <taxon>Pseudomonadota</taxon>
        <taxon>Alphaproteobacteria</taxon>
        <taxon>Hyphomicrobiales</taxon>
        <taxon>Rhizobiaceae</taxon>
        <taxon>Rhizobium/Agrobacterium group</taxon>
        <taxon>Rhizobium</taxon>
    </lineage>
</organism>
<comment type="function">
    <text evidence="3">Flagellin is the subunit protein which polymerizes to form the filaments of bacterial flagella.</text>
</comment>
<evidence type="ECO:0000256" key="4">
    <source>
        <dbReference type="SAM" id="Coils"/>
    </source>
</evidence>
<gene>
    <name evidence="7" type="ORF">B5K10_17480</name>
</gene>
<feature type="domain" description="Flagellin C-terminal" evidence="6">
    <location>
        <begin position="499"/>
        <end position="584"/>
    </location>
</feature>
<evidence type="ECO:0000313" key="8">
    <source>
        <dbReference type="Proteomes" id="UP000256748"/>
    </source>
</evidence>
<dbReference type="PANTHER" id="PTHR42792:SF2">
    <property type="entry name" value="FLAGELLIN"/>
    <property type="match status" value="1"/>
</dbReference>
<evidence type="ECO:0000256" key="2">
    <source>
        <dbReference type="ARBA" id="ARBA00023143"/>
    </source>
</evidence>
<keyword evidence="4" id="KW-0175">Coiled coil</keyword>
<dbReference type="SUPFAM" id="SSF64518">
    <property type="entry name" value="Phase 1 flagellin"/>
    <property type="match status" value="1"/>
</dbReference>
<proteinExistence type="inferred from homology"/>
<dbReference type="InterPro" id="IPR001492">
    <property type="entry name" value="Flagellin"/>
</dbReference>
<dbReference type="GO" id="GO:0009288">
    <property type="term" value="C:bacterial-type flagellum"/>
    <property type="evidence" value="ECO:0007669"/>
    <property type="project" value="UniProtKB-SubCell"/>
</dbReference>
<dbReference type="InterPro" id="IPR001029">
    <property type="entry name" value="Flagellin_N"/>
</dbReference>
<comment type="similarity">
    <text evidence="1 3">Belongs to the bacterial flagellin family.</text>
</comment>
<reference evidence="7 8" key="1">
    <citation type="submission" date="2017-03" db="EMBL/GenBank/DDBJ databases">
        <title>Genome analysis of Rhizobial strains effectives or ineffectives for nitrogen fixation isolated from bean seeds.</title>
        <authorList>
            <person name="Peralta H."/>
            <person name="Aguilar-Vera A."/>
            <person name="Mora Y."/>
            <person name="Vargas-Lagunas C."/>
            <person name="Girard L."/>
            <person name="Mora J."/>
        </authorList>
    </citation>
    <scope>NUCLEOTIDE SEQUENCE [LARGE SCALE GENOMIC DNA]</scope>
    <source>
        <strain evidence="7 8">CCGM5</strain>
    </source>
</reference>
<dbReference type="Pfam" id="PF00669">
    <property type="entry name" value="Flagellin_N"/>
    <property type="match status" value="1"/>
</dbReference>
<protein>
    <recommendedName>
        <fullName evidence="3">Flagellin</fullName>
    </recommendedName>
</protein>
<evidence type="ECO:0000259" key="5">
    <source>
        <dbReference type="Pfam" id="PF00669"/>
    </source>
</evidence>
<feature type="coiled-coil region" evidence="4">
    <location>
        <begin position="98"/>
        <end position="125"/>
    </location>
</feature>
<evidence type="ECO:0000256" key="3">
    <source>
        <dbReference type="RuleBase" id="RU362073"/>
    </source>
</evidence>
<dbReference type="PRINTS" id="PR00207">
    <property type="entry name" value="FLAGELLIN"/>
</dbReference>
<dbReference type="InterPro" id="IPR046358">
    <property type="entry name" value="Flagellin_C"/>
</dbReference>
<dbReference type="PANTHER" id="PTHR42792">
    <property type="entry name" value="FLAGELLIN"/>
    <property type="match status" value="1"/>
</dbReference>
<comment type="caution">
    <text evidence="7">The sequence shown here is derived from an EMBL/GenBank/DDBJ whole genome shotgun (WGS) entry which is preliminary data.</text>
</comment>
<feature type="domain" description="Flagellin N-terminal" evidence="5">
    <location>
        <begin position="4"/>
        <end position="137"/>
    </location>
</feature>
<dbReference type="AlphaFoldDB" id="A0A3E1BFW3"/>
<keyword evidence="3" id="KW-0964">Secreted</keyword>
<dbReference type="GO" id="GO:0005198">
    <property type="term" value="F:structural molecule activity"/>
    <property type="evidence" value="ECO:0007669"/>
    <property type="project" value="UniProtKB-UniRule"/>
</dbReference>
<accession>A0A3E1BFW3</accession>
<evidence type="ECO:0000256" key="1">
    <source>
        <dbReference type="ARBA" id="ARBA00005709"/>
    </source>
</evidence>
<name>A0A3E1BFW3_RHILT</name>
<dbReference type="EMBL" id="NAOO01000019">
    <property type="protein sequence ID" value="RFB91106.1"/>
    <property type="molecule type" value="Genomic_DNA"/>
</dbReference>
<keyword evidence="2 3" id="KW-0975">Bacterial flagellum</keyword>
<dbReference type="GO" id="GO:0005576">
    <property type="term" value="C:extracellular region"/>
    <property type="evidence" value="ECO:0007669"/>
    <property type="project" value="UniProtKB-SubCell"/>
</dbReference>
<dbReference type="Gene3D" id="1.20.1330.10">
    <property type="entry name" value="f41 fragment of flagellin, N-terminal domain"/>
    <property type="match status" value="1"/>
</dbReference>
<evidence type="ECO:0000259" key="6">
    <source>
        <dbReference type="Pfam" id="PF00700"/>
    </source>
</evidence>
<evidence type="ECO:0000313" key="7">
    <source>
        <dbReference type="EMBL" id="RFB91106.1"/>
    </source>
</evidence>
<dbReference type="Pfam" id="PF00700">
    <property type="entry name" value="Flagellin_C"/>
    <property type="match status" value="1"/>
</dbReference>
<sequence>MTSILTNLSAISALRALRTASGKLQETQIQISAGLRISTASDNAAYWSIATTMRSDRRAVAAANDALAVGAAKVDTAYSAMTSVVDVIGEFKAKLVAAKEKGIDLNKVQDELDQFKAQVVSISQSASFNGQNWLNTNVDDIYDPDLNKATVVSGLTRKSDGTVSVNSIDYSMLQSSLFNSTGGGMLQADPRDLKTIGGLRFDYGTGLRSTYSLRNTGGSGPTDFKFDFSSPITFGAGDSISFDVTADQDNPADGISPPYDAGQTTSIVIDAARVNSALGRSDGTINGYKEYAQVLRSVLAGSGLTATTYTRFDPPGQTHTWVDVPDVVGIVHNGLASKDGSSMAISNVSFAGIAQANQIAARAVSYGTQQSSMTLDFEPFTVYDDVVVSMRFGLDWSYTNVSFDKDAVNLALGKDNGKVETSDEMATLLAAVFNRPDVIVEATDPGTVALRADPLVARKSGEKSMIGIDGVNVNIEPLPTMNFMDVNVAQNPDLIDGYVQYIQTAMGRVVSGAAALGSLQSRIDMQSNFAKTMTDTIDKGVGRLVDGDMEEASAKLSALQTQQQLAMQSLQIANSQPQPLLSLFQ</sequence>